<keyword evidence="1" id="KW-1133">Transmembrane helix</keyword>
<keyword evidence="1" id="KW-0472">Membrane</keyword>
<feature type="transmembrane region" description="Helical" evidence="1">
    <location>
        <begin position="16"/>
        <end position="37"/>
    </location>
</feature>
<keyword evidence="3" id="KW-1185">Reference proteome</keyword>
<feature type="transmembrane region" description="Helical" evidence="1">
    <location>
        <begin position="136"/>
        <end position="164"/>
    </location>
</feature>
<sequence>MNDITFSNWLRESLQFIGRGPGTWFGCCLAIGLLMLLGHISLALGVFVSIAGLFVGVGVAKYIDLKYNADNPVPLLWAVKKSLPLAILAAGALVFFWGVFRTVAGVTAGDWQNIVKFFFEWEYTPENLQRQTMRELAIWLFGYANVALMFCLLMLNSFASWFSYPLMLFRNYRWSAAKEEGRQMLSQHANAFYKMQGFIFLQAMLCLSVTPFLTPVLYMLTSTMMYVSYQSLFGTKTK</sequence>
<dbReference type="Proteomes" id="UP000005090">
    <property type="component" value="Chromosome"/>
</dbReference>
<dbReference type="AlphaFoldDB" id="H8GIE0"/>
<gene>
    <name evidence="2" type="ORF">Metal_3810</name>
</gene>
<dbReference type="HOGENOM" id="CLU_1174325_0_0_6"/>
<name>H8GIE0_METAL</name>
<feature type="transmembrane region" description="Helical" evidence="1">
    <location>
        <begin position="83"/>
        <end position="100"/>
    </location>
</feature>
<evidence type="ECO:0000313" key="2">
    <source>
        <dbReference type="EMBL" id="EIC31452.1"/>
    </source>
</evidence>
<reference evidence="2 3" key="1">
    <citation type="journal article" date="2013" name="Genome Announc.">
        <title>Genome Sequence of the Obligate Gammaproteobacterial Methanotroph Methylomicrobium album Strain BG8.</title>
        <authorList>
            <person name="Kits K.D."/>
            <person name="Kalyuzhnaya M.G."/>
            <person name="Klotz M.G."/>
            <person name="Jetten M.S."/>
            <person name="Op den Camp H.J."/>
            <person name="Vuilleumier S."/>
            <person name="Bringel F."/>
            <person name="Dispirito A.A."/>
            <person name="Murrell J.C."/>
            <person name="Bruce D."/>
            <person name="Cheng J.F."/>
            <person name="Copeland A."/>
            <person name="Goodwin L."/>
            <person name="Hauser L."/>
            <person name="Lajus A."/>
            <person name="Land M.L."/>
            <person name="Lapidus A."/>
            <person name="Lucas S."/>
            <person name="Medigue C."/>
            <person name="Pitluck S."/>
            <person name="Woyke T."/>
            <person name="Zeytun A."/>
            <person name="Stein L.Y."/>
        </authorList>
    </citation>
    <scope>NUCLEOTIDE SEQUENCE [LARGE SCALE GENOMIC DNA]</scope>
    <source>
        <strain evidence="2 3">BG8</strain>
    </source>
</reference>
<feature type="transmembrane region" description="Helical" evidence="1">
    <location>
        <begin position="44"/>
        <end position="63"/>
    </location>
</feature>
<accession>H8GIE0</accession>
<organism evidence="2 3">
    <name type="scientific">Methylomicrobium album BG8</name>
    <dbReference type="NCBI Taxonomy" id="686340"/>
    <lineage>
        <taxon>Bacteria</taxon>
        <taxon>Pseudomonadati</taxon>
        <taxon>Pseudomonadota</taxon>
        <taxon>Gammaproteobacteria</taxon>
        <taxon>Methylococcales</taxon>
        <taxon>Methylococcaceae</taxon>
        <taxon>Methylomicrobium</taxon>
    </lineage>
</organism>
<dbReference type="EMBL" id="CM001475">
    <property type="protein sequence ID" value="EIC31452.1"/>
    <property type="molecule type" value="Genomic_DNA"/>
</dbReference>
<dbReference type="eggNOG" id="ENOG5031MX1">
    <property type="taxonomic scope" value="Bacteria"/>
</dbReference>
<keyword evidence="1" id="KW-0812">Transmembrane</keyword>
<dbReference type="RefSeq" id="WP_005374811.1">
    <property type="nucleotide sequence ID" value="NZ_CM001475.1"/>
</dbReference>
<proteinExistence type="predicted"/>
<evidence type="ECO:0000256" key="1">
    <source>
        <dbReference type="SAM" id="Phobius"/>
    </source>
</evidence>
<feature type="transmembrane region" description="Helical" evidence="1">
    <location>
        <begin position="199"/>
        <end position="220"/>
    </location>
</feature>
<protein>
    <submittedName>
        <fullName evidence="2">Uncharacterized protein</fullName>
    </submittedName>
</protein>
<evidence type="ECO:0000313" key="3">
    <source>
        <dbReference type="Proteomes" id="UP000005090"/>
    </source>
</evidence>